<dbReference type="STRING" id="207559.Dde_2348"/>
<dbReference type="Pfam" id="PF13432">
    <property type="entry name" value="TPR_16"/>
    <property type="match status" value="1"/>
</dbReference>
<feature type="domain" description="YcaO" evidence="4">
    <location>
        <begin position="75"/>
        <end position="424"/>
    </location>
</feature>
<dbReference type="KEGG" id="dde:Dde_2348"/>
<evidence type="ECO:0000313" key="6">
    <source>
        <dbReference type="Proteomes" id="UP000002710"/>
    </source>
</evidence>
<dbReference type="PROSITE" id="PS50005">
    <property type="entry name" value="TPR"/>
    <property type="match status" value="1"/>
</dbReference>
<dbReference type="EMBL" id="CP000112">
    <property type="protein sequence ID" value="ABB39145.1"/>
    <property type="molecule type" value="Genomic_DNA"/>
</dbReference>
<dbReference type="HOGENOM" id="CLU_473066_0_0_7"/>
<evidence type="ECO:0000256" key="1">
    <source>
        <dbReference type="ARBA" id="ARBA00022737"/>
    </source>
</evidence>
<organism evidence="5 6">
    <name type="scientific">Oleidesulfovibrio alaskensis (strain ATCC BAA-1058 / DSM 17464 / G20)</name>
    <name type="common">Desulfovibrio alaskensis</name>
    <dbReference type="NCBI Taxonomy" id="207559"/>
    <lineage>
        <taxon>Bacteria</taxon>
        <taxon>Pseudomonadati</taxon>
        <taxon>Thermodesulfobacteriota</taxon>
        <taxon>Desulfovibrionia</taxon>
        <taxon>Desulfovibrionales</taxon>
        <taxon>Desulfovibrionaceae</taxon>
        <taxon>Oleidesulfovibrio</taxon>
    </lineage>
</organism>
<dbReference type="SUPFAM" id="SSF48452">
    <property type="entry name" value="TPR-like"/>
    <property type="match status" value="1"/>
</dbReference>
<dbReference type="Pfam" id="PF02624">
    <property type="entry name" value="YcaO"/>
    <property type="match status" value="1"/>
</dbReference>
<dbReference type="InterPro" id="IPR013105">
    <property type="entry name" value="TPR_2"/>
</dbReference>
<evidence type="ECO:0000256" key="3">
    <source>
        <dbReference type="PROSITE-ProRule" id="PRU00339"/>
    </source>
</evidence>
<proteinExistence type="predicted"/>
<keyword evidence="1" id="KW-0677">Repeat</keyword>
<dbReference type="eggNOG" id="COG0457">
    <property type="taxonomic scope" value="Bacteria"/>
</dbReference>
<dbReference type="RefSeq" id="WP_011368221.1">
    <property type="nucleotide sequence ID" value="NC_007519.1"/>
</dbReference>
<dbReference type="NCBIfam" id="TIGR00702">
    <property type="entry name" value="YcaO-type kinase domain"/>
    <property type="match status" value="1"/>
</dbReference>
<dbReference type="InterPro" id="IPR011990">
    <property type="entry name" value="TPR-like_helical_dom_sf"/>
</dbReference>
<dbReference type="eggNOG" id="COG1944">
    <property type="taxonomic scope" value="Bacteria"/>
</dbReference>
<keyword evidence="6" id="KW-1185">Reference proteome</keyword>
<dbReference type="PROSITE" id="PS51664">
    <property type="entry name" value="YCAO"/>
    <property type="match status" value="1"/>
</dbReference>
<dbReference type="PANTHER" id="PTHR37809">
    <property type="entry name" value="RIBOSOMAL PROTEIN S12 METHYLTHIOTRANSFERASE ACCESSORY FACTOR YCAO"/>
    <property type="match status" value="1"/>
</dbReference>
<evidence type="ECO:0000256" key="2">
    <source>
        <dbReference type="ARBA" id="ARBA00022803"/>
    </source>
</evidence>
<keyword evidence="2 3" id="KW-0802">TPR repeat</keyword>
<accession>Q30YV1</accession>
<dbReference type="Proteomes" id="UP000002710">
    <property type="component" value="Chromosome"/>
</dbReference>
<dbReference type="Gene3D" id="1.25.40.10">
    <property type="entry name" value="Tetratricopeptide repeat domain"/>
    <property type="match status" value="1"/>
</dbReference>
<sequence>MIQLSSCPKGCSQDLDKAVPAAETVRMARGRLQSLKLDLLAETRRVDTGRLGIPVFLSVCGHDARTVMPTRKQMGKGASASQAEASALMELVERYSYFRFMQQTETVFSGTWSEAEEHFRGQIMPVEQLLLSVGDTSDAAAVRPLLDLVRWQFCPATQINSGQRIALPLDWFRTLNEFNGSSAGNTYEEAVLQGLCELVERHVCCIAARDRQPQPTIMPQSTDDAVLLGLLDKFTANGIEVLLKDFSMELPVPTVAALAYDPSTLGTRSEIVFTAGTAATPAKAAIRALTEVAQLAGDFETGSCYEASGLPKYTSEAETGWLKTGPQVAFSDLPHIGDNDIFAELTHLTAKLGMDGFHAYCIDTTAPELDIPAVYTIVPGFRFRERDKNASPGLFIGRILSEQYPPEAAADGLEQIRKVYGDLPCLPFYQGIIALRQQQYRQAASCFAQAQPVQPEKGSQAMAAFYHGYSLTLADAWAEALPLLDRAVSLCPQMKEYINLRGVARYRLQQYEAAAHDFRHLLQTLDRESAVDHVNLGLCHEKTGNTAAALQCYRDALAIDPALQRARQRLQALENAVLSASA</sequence>
<dbReference type="AlphaFoldDB" id="Q30YV1"/>
<evidence type="ECO:0000313" key="5">
    <source>
        <dbReference type="EMBL" id="ABB39145.1"/>
    </source>
</evidence>
<dbReference type="InterPro" id="IPR019734">
    <property type="entry name" value="TPR_rpt"/>
</dbReference>
<feature type="repeat" description="TPR" evidence="3">
    <location>
        <begin position="530"/>
        <end position="563"/>
    </location>
</feature>
<dbReference type="InterPro" id="IPR003776">
    <property type="entry name" value="YcaO-like_dom"/>
</dbReference>
<dbReference type="Pfam" id="PF07719">
    <property type="entry name" value="TPR_2"/>
    <property type="match status" value="1"/>
</dbReference>
<reference evidence="5 6" key="1">
    <citation type="journal article" date="2011" name="J. Bacteriol.">
        <title>Complete genome sequence and updated annotation of Desulfovibrio alaskensis G20.</title>
        <authorList>
            <person name="Hauser L.J."/>
            <person name="Land M.L."/>
            <person name="Brown S.D."/>
            <person name="Larimer F."/>
            <person name="Keller K.L."/>
            <person name="Rapp-Giles B.J."/>
            <person name="Price M.N."/>
            <person name="Lin M."/>
            <person name="Bruce D.C."/>
            <person name="Detter J.C."/>
            <person name="Tapia R."/>
            <person name="Han C.S."/>
            <person name="Goodwin L.A."/>
            <person name="Cheng J.F."/>
            <person name="Pitluck S."/>
            <person name="Copeland A."/>
            <person name="Lucas S."/>
            <person name="Nolan M."/>
            <person name="Lapidus A.L."/>
            <person name="Palumbo A.V."/>
            <person name="Wall J.D."/>
        </authorList>
    </citation>
    <scope>NUCLEOTIDE SEQUENCE [LARGE SCALE GENOMIC DNA]</scope>
    <source>
        <strain evidence="6">ATCC BAA 1058 / DSM 17464 / G20</strain>
    </source>
</reference>
<dbReference type="Gene3D" id="3.30.1330.230">
    <property type="match status" value="1"/>
</dbReference>
<dbReference type="SMART" id="SM00028">
    <property type="entry name" value="TPR"/>
    <property type="match status" value="4"/>
</dbReference>
<name>Q30YV1_OLEA2</name>
<evidence type="ECO:0000259" key="4">
    <source>
        <dbReference type="PROSITE" id="PS51664"/>
    </source>
</evidence>
<dbReference type="PANTHER" id="PTHR37809:SF1">
    <property type="entry name" value="RIBOSOMAL PROTEIN S12 METHYLTHIOTRANSFERASE ACCESSORY FACTOR YCAO"/>
    <property type="match status" value="1"/>
</dbReference>
<gene>
    <name evidence="5" type="ordered locus">Dde_2348</name>
</gene>
<protein>
    <submittedName>
        <fullName evidence="5">YcaO-domain protein</fullName>
    </submittedName>
</protein>